<dbReference type="Pfam" id="PF05345">
    <property type="entry name" value="He_PIG"/>
    <property type="match status" value="4"/>
</dbReference>
<dbReference type="GO" id="GO:0005509">
    <property type="term" value="F:calcium ion binding"/>
    <property type="evidence" value="ECO:0007669"/>
    <property type="project" value="InterPro"/>
</dbReference>
<dbReference type="InterPro" id="IPR015919">
    <property type="entry name" value="Cadherin-like_sf"/>
</dbReference>
<keyword evidence="4" id="KW-1185">Reference proteome</keyword>
<reference evidence="3 4" key="1">
    <citation type="submission" date="2018-04" db="EMBL/GenBank/DDBJ databases">
        <title>Flavobacterium sp. nov., isolated from glacier ice.</title>
        <authorList>
            <person name="Liu Q."/>
            <person name="Xin Y.-H."/>
        </authorList>
    </citation>
    <scope>NUCLEOTIDE SEQUENCE [LARGE SCALE GENOMIC DNA]</scope>
    <source>
        <strain evidence="3 4">RB1R5</strain>
    </source>
</reference>
<dbReference type="SUPFAM" id="SSF49313">
    <property type="entry name" value="Cadherin-like"/>
    <property type="match status" value="4"/>
</dbReference>
<proteinExistence type="predicted"/>
<dbReference type="InterPro" id="IPR026444">
    <property type="entry name" value="Secre_tail"/>
</dbReference>
<evidence type="ECO:0000313" key="4">
    <source>
        <dbReference type="Proteomes" id="UP000245449"/>
    </source>
</evidence>
<comment type="caution">
    <text evidence="3">The sequence shown here is derived from an EMBL/GenBank/DDBJ whole genome shotgun (WGS) entry which is preliminary data.</text>
</comment>
<dbReference type="NCBIfam" id="TIGR04183">
    <property type="entry name" value="Por_Secre_tail"/>
    <property type="match status" value="1"/>
</dbReference>
<accession>A0A2U1JP52</accession>
<dbReference type="EMBL" id="QCZI01000002">
    <property type="protein sequence ID" value="PWA06956.1"/>
    <property type="molecule type" value="Genomic_DNA"/>
</dbReference>
<dbReference type="GO" id="GO:0016020">
    <property type="term" value="C:membrane"/>
    <property type="evidence" value="ECO:0007669"/>
    <property type="project" value="InterPro"/>
</dbReference>
<keyword evidence="1" id="KW-0732">Signal</keyword>
<evidence type="ECO:0000313" key="3">
    <source>
        <dbReference type="EMBL" id="PWA06956.1"/>
    </source>
</evidence>
<protein>
    <recommendedName>
        <fullName evidence="2">Secretion system C-terminal sorting domain-containing protein</fullName>
    </recommendedName>
</protein>
<gene>
    <name evidence="3" type="ORF">DB895_02965</name>
</gene>
<sequence length="469" mass="47542">MISGTPTVISSTATYTVTANNSGGSVSFGVVITVNDVAPNSLSYNSPNVFTKNSVISNLNPTVSGGAVISYGIAPSLPSGLSFNTSTGVISGTPTVISSTATYTVTANNSGGSVSFGVVITVNDVAPNSLSYNSPNVFTKNSVISNLNPTVSGGAVISYGIAPSLPSGLSFNTSTGVISGTPTVISSTATYTVTANNSGGSVSFGVVITMNDVAPSSLSYPSPNVFTKNTAITSLLPSINGTVSNYGIAPSLPSGLSFNTSSGVISGTPTVISSTATYTVTANNSGGSVSFGVVITVNDVAPNSLSYNSPNVFTKNTAITSLLPSITGTVSSYSIAPSLPSGLSFNTSTGVISGTPTVISSTATYTVTANNSGGSVSFGIIIAIDNSLDINEKKHTNLKVYPNPFTEMISISGVKNGITSYEIFAVEGKLIQVGIIINSIIEFRNLPDGLYLLKLFSDGKVETKKIIKQ</sequence>
<dbReference type="Gene3D" id="2.60.40.10">
    <property type="entry name" value="Immunoglobulins"/>
    <property type="match status" value="4"/>
</dbReference>
<dbReference type="InterPro" id="IPR013783">
    <property type="entry name" value="Ig-like_fold"/>
</dbReference>
<organism evidence="3 4">
    <name type="scientific">Flavobacterium psychrotolerans</name>
    <dbReference type="NCBI Taxonomy" id="2169410"/>
    <lineage>
        <taxon>Bacteria</taxon>
        <taxon>Pseudomonadati</taxon>
        <taxon>Bacteroidota</taxon>
        <taxon>Flavobacteriia</taxon>
        <taxon>Flavobacteriales</taxon>
        <taxon>Flavobacteriaceae</taxon>
        <taxon>Flavobacterium</taxon>
    </lineage>
</organism>
<evidence type="ECO:0000256" key="1">
    <source>
        <dbReference type="ARBA" id="ARBA00022729"/>
    </source>
</evidence>
<name>A0A2U1JP52_9FLAO</name>
<feature type="domain" description="Secretion system C-terminal sorting" evidence="2">
    <location>
        <begin position="400"/>
        <end position="467"/>
    </location>
</feature>
<evidence type="ECO:0000259" key="2">
    <source>
        <dbReference type="Pfam" id="PF18962"/>
    </source>
</evidence>
<dbReference type="AlphaFoldDB" id="A0A2U1JP52"/>
<dbReference type="Proteomes" id="UP000245449">
    <property type="component" value="Unassembled WGS sequence"/>
</dbReference>
<dbReference type="Pfam" id="PF18962">
    <property type="entry name" value="Por_Secre_tail"/>
    <property type="match status" value="1"/>
</dbReference>